<dbReference type="PANTHER" id="PTHR35010">
    <property type="entry name" value="BLL4672 PROTEIN-RELATED"/>
    <property type="match status" value="1"/>
</dbReference>
<proteinExistence type="predicted"/>
<dbReference type="EMBL" id="BOQL01000048">
    <property type="protein sequence ID" value="GIM73918.1"/>
    <property type="molecule type" value="Genomic_DNA"/>
</dbReference>
<keyword evidence="2" id="KW-0238">DNA-binding</keyword>
<sequence>MLGAGDAGGAAGQPDLPADEVGDHAVQRAAPAPAQPDSWVGYPPDGYPGAVDTRAELTGFLMSRRARLQPETVGVPRYGERRRVPGLRREELAQLAGVSVTHYTRLEQGHGRGVSAEVLDAVAGAMRLTRDEREHLTNLVHPPRLGPGPAGSAVRADLRCLIDGMDPTPAFVHGRHGDILACNDAAGRLLGDLDALPAERRTWSHLVFLEGPFRSMVAGPGWELLARRHVAYLRLGLGRYPGDPGPAGVVESLHAASADFRRLWTEHEVADWADVTCRLRHPVVGDIEIAVDVMKAIGEPDQWLVSFTTQPGSPSQDALRRLANPG</sequence>
<dbReference type="Pfam" id="PF13560">
    <property type="entry name" value="HTH_31"/>
    <property type="match status" value="1"/>
</dbReference>
<dbReference type="Gene3D" id="3.30.450.180">
    <property type="match status" value="1"/>
</dbReference>
<gene>
    <name evidence="2" type="ORF">Aau02nite_58270</name>
</gene>
<feature type="domain" description="HTH cro/C1-type" evidence="1">
    <location>
        <begin position="86"/>
        <end position="133"/>
    </location>
</feature>
<name>A0A919VYQ3_9ACTN</name>
<dbReference type="SMART" id="SM00530">
    <property type="entry name" value="HTH_XRE"/>
    <property type="match status" value="1"/>
</dbReference>
<dbReference type="Gene3D" id="1.10.260.40">
    <property type="entry name" value="lambda repressor-like DNA-binding domains"/>
    <property type="match status" value="1"/>
</dbReference>
<keyword evidence="3" id="KW-1185">Reference proteome</keyword>
<dbReference type="SUPFAM" id="SSF47413">
    <property type="entry name" value="lambda repressor-like DNA-binding domains"/>
    <property type="match status" value="1"/>
</dbReference>
<dbReference type="CDD" id="cd00093">
    <property type="entry name" value="HTH_XRE"/>
    <property type="match status" value="1"/>
</dbReference>
<comment type="caution">
    <text evidence="2">The sequence shown here is derived from an EMBL/GenBank/DDBJ whole genome shotgun (WGS) entry which is preliminary data.</text>
</comment>
<organism evidence="2 3">
    <name type="scientific">Actinoplanes auranticolor</name>
    <dbReference type="NCBI Taxonomy" id="47988"/>
    <lineage>
        <taxon>Bacteria</taxon>
        <taxon>Bacillati</taxon>
        <taxon>Actinomycetota</taxon>
        <taxon>Actinomycetes</taxon>
        <taxon>Micromonosporales</taxon>
        <taxon>Micromonosporaceae</taxon>
        <taxon>Actinoplanes</taxon>
    </lineage>
</organism>
<reference evidence="2" key="1">
    <citation type="submission" date="2021-03" db="EMBL/GenBank/DDBJ databases">
        <title>Whole genome shotgun sequence of Actinoplanes auranticolor NBRC 12245.</title>
        <authorList>
            <person name="Komaki H."/>
            <person name="Tamura T."/>
        </authorList>
    </citation>
    <scope>NUCLEOTIDE SEQUENCE</scope>
    <source>
        <strain evidence="2">NBRC 12245</strain>
    </source>
</reference>
<dbReference type="InterPro" id="IPR010982">
    <property type="entry name" value="Lambda_DNA-bd_dom_sf"/>
</dbReference>
<dbReference type="Pfam" id="PF17765">
    <property type="entry name" value="MLTR_LBD"/>
    <property type="match status" value="1"/>
</dbReference>
<dbReference type="GO" id="GO:0003677">
    <property type="term" value="F:DNA binding"/>
    <property type="evidence" value="ECO:0007669"/>
    <property type="project" value="UniProtKB-KW"/>
</dbReference>
<dbReference type="AlphaFoldDB" id="A0A919VYQ3"/>
<dbReference type="PANTHER" id="PTHR35010:SF2">
    <property type="entry name" value="BLL4672 PROTEIN"/>
    <property type="match status" value="1"/>
</dbReference>
<dbReference type="PROSITE" id="PS50943">
    <property type="entry name" value="HTH_CROC1"/>
    <property type="match status" value="1"/>
</dbReference>
<protein>
    <submittedName>
        <fullName evidence="2">DNA-binding protein</fullName>
    </submittedName>
</protein>
<dbReference type="InterPro" id="IPR001387">
    <property type="entry name" value="Cro/C1-type_HTH"/>
</dbReference>
<evidence type="ECO:0000259" key="1">
    <source>
        <dbReference type="PROSITE" id="PS50943"/>
    </source>
</evidence>
<accession>A0A919VYQ3</accession>
<evidence type="ECO:0000313" key="2">
    <source>
        <dbReference type="EMBL" id="GIM73918.1"/>
    </source>
</evidence>
<evidence type="ECO:0000313" key="3">
    <source>
        <dbReference type="Proteomes" id="UP000681340"/>
    </source>
</evidence>
<dbReference type="InterPro" id="IPR041413">
    <property type="entry name" value="MLTR_LBD"/>
</dbReference>
<dbReference type="Proteomes" id="UP000681340">
    <property type="component" value="Unassembled WGS sequence"/>
</dbReference>